<proteinExistence type="predicted"/>
<dbReference type="Pfam" id="PF04754">
    <property type="entry name" value="Transposase_31"/>
    <property type="match status" value="1"/>
</dbReference>
<gene>
    <name evidence="3" type="ORF">PPSIR1_41904</name>
</gene>
<feature type="region of interest" description="Disordered" evidence="1">
    <location>
        <begin position="282"/>
        <end position="304"/>
    </location>
</feature>
<dbReference type="InterPro" id="IPR051699">
    <property type="entry name" value="Rpn/YhgA-like_nuclease"/>
</dbReference>
<dbReference type="AlphaFoldDB" id="A6G0X2"/>
<protein>
    <recommendedName>
        <fullName evidence="2">Transposase (putative) YhgA-like domain-containing protein</fullName>
    </recommendedName>
</protein>
<evidence type="ECO:0000259" key="2">
    <source>
        <dbReference type="Pfam" id="PF04754"/>
    </source>
</evidence>
<evidence type="ECO:0000313" key="4">
    <source>
        <dbReference type="Proteomes" id="UP000005801"/>
    </source>
</evidence>
<evidence type="ECO:0000313" key="3">
    <source>
        <dbReference type="EMBL" id="EDM80510.1"/>
    </source>
</evidence>
<keyword evidence="4" id="KW-1185">Reference proteome</keyword>
<dbReference type="eggNOG" id="COG5464">
    <property type="taxonomic scope" value="Bacteria"/>
</dbReference>
<sequence>MDDFIASCQGWESVTSRPHDALFRATFEHPSHAGSLLRSALPRELAALIDWSRLRPAANELVSSSLGERRTDLLFSTALEGPGAGDGARVVYLHIEHQSRVDTTMPLRVLGYRVRIWERHRKRHGGALPPVFCVVLSHAAKGWTGPRSLVELFPEPVRTLAPIAAHLPRCPLIVEDLGRRADAELRARHAHPLPALTLWLLRDARSPERLVHRLLDWRDQIIALLDYDHGERDLAQLLRYVALVGSEMDFEEFHRFVAHHIPEVEAMTMTIAEQLCREALQRGREQGQREGQREGRLEGQREGRAVGFEEGRSQVLVQMLDFKFGPPTVPWTERLRRCESTSVEALIQRILTATSAEEVFADG</sequence>
<dbReference type="STRING" id="391625.PPSIR1_41904"/>
<reference evidence="3 4" key="1">
    <citation type="submission" date="2007-06" db="EMBL/GenBank/DDBJ databases">
        <authorList>
            <person name="Shimkets L."/>
            <person name="Ferriera S."/>
            <person name="Johnson J."/>
            <person name="Kravitz S."/>
            <person name="Beeson K."/>
            <person name="Sutton G."/>
            <person name="Rogers Y.-H."/>
            <person name="Friedman R."/>
            <person name="Frazier M."/>
            <person name="Venter J.C."/>
        </authorList>
    </citation>
    <scope>NUCLEOTIDE SEQUENCE [LARGE SCALE GENOMIC DNA]</scope>
    <source>
        <strain evidence="3 4">SIR-1</strain>
    </source>
</reference>
<dbReference type="GO" id="GO:1990238">
    <property type="term" value="F:double-stranded DNA endonuclease activity"/>
    <property type="evidence" value="ECO:0007669"/>
    <property type="project" value="TreeGrafter"/>
</dbReference>
<accession>A6G0X2</accession>
<comment type="caution">
    <text evidence="3">The sequence shown here is derived from an EMBL/GenBank/DDBJ whole genome shotgun (WGS) entry which is preliminary data.</text>
</comment>
<feature type="domain" description="Transposase (putative) YhgA-like" evidence="2">
    <location>
        <begin position="18"/>
        <end position="207"/>
    </location>
</feature>
<name>A6G0X2_9BACT</name>
<evidence type="ECO:0000256" key="1">
    <source>
        <dbReference type="SAM" id="MobiDB-lite"/>
    </source>
</evidence>
<dbReference type="Proteomes" id="UP000005801">
    <property type="component" value="Unassembled WGS sequence"/>
</dbReference>
<organism evidence="3 4">
    <name type="scientific">Plesiocystis pacifica SIR-1</name>
    <dbReference type="NCBI Taxonomy" id="391625"/>
    <lineage>
        <taxon>Bacteria</taxon>
        <taxon>Pseudomonadati</taxon>
        <taxon>Myxococcota</taxon>
        <taxon>Polyangia</taxon>
        <taxon>Nannocystales</taxon>
        <taxon>Nannocystaceae</taxon>
        <taxon>Plesiocystis</taxon>
    </lineage>
</organism>
<dbReference type="GO" id="GO:0006310">
    <property type="term" value="P:DNA recombination"/>
    <property type="evidence" value="ECO:0007669"/>
    <property type="project" value="TreeGrafter"/>
</dbReference>
<dbReference type="PANTHER" id="PTHR34611">
    <property type="match status" value="1"/>
</dbReference>
<dbReference type="InterPro" id="IPR006842">
    <property type="entry name" value="Transposase_31"/>
</dbReference>
<dbReference type="PANTHER" id="PTHR34611:SF2">
    <property type="entry name" value="INACTIVE RECOMBINATION-PROMOTING NUCLEASE-LIKE PROTEIN RPNE-RELATED"/>
    <property type="match status" value="1"/>
</dbReference>
<dbReference type="EMBL" id="ABCS01000010">
    <property type="protein sequence ID" value="EDM80510.1"/>
    <property type="molecule type" value="Genomic_DNA"/>
</dbReference>